<reference evidence="2" key="1">
    <citation type="submission" date="2020-05" db="EMBL/GenBank/DDBJ databases">
        <authorList>
            <person name="Chiriac C."/>
            <person name="Salcher M."/>
            <person name="Ghai R."/>
            <person name="Kavagutti S V."/>
        </authorList>
    </citation>
    <scope>NUCLEOTIDE SEQUENCE</scope>
</reference>
<dbReference type="AlphaFoldDB" id="A0A6J7EDW6"/>
<feature type="transmembrane region" description="Helical" evidence="1">
    <location>
        <begin position="7"/>
        <end position="28"/>
    </location>
</feature>
<keyword evidence="1" id="KW-0812">Transmembrane</keyword>
<name>A0A6J7EDW6_9ZZZZ</name>
<keyword evidence="1" id="KW-0472">Membrane</keyword>
<evidence type="ECO:0000256" key="1">
    <source>
        <dbReference type="SAM" id="Phobius"/>
    </source>
</evidence>
<sequence length="94" mass="10690">MSPIGQILATALWLYWLVFIGRLVFDFVQIFARSWRPTGLILIIAEAIYTVTDPPLRLLRRVIPPLRLGGMQFDLAFLIVLIGLQILINVALML</sequence>
<gene>
    <name evidence="2" type="ORF">UFOPK3402_01257</name>
</gene>
<evidence type="ECO:0000313" key="2">
    <source>
        <dbReference type="EMBL" id="CAB4880401.1"/>
    </source>
</evidence>
<keyword evidence="1" id="KW-1133">Transmembrane helix</keyword>
<dbReference type="InterPro" id="IPR003425">
    <property type="entry name" value="CCB3/YggT"/>
</dbReference>
<accession>A0A6J7EDW6</accession>
<protein>
    <submittedName>
        <fullName evidence="2">Unannotated protein</fullName>
    </submittedName>
</protein>
<dbReference type="GO" id="GO:0016020">
    <property type="term" value="C:membrane"/>
    <property type="evidence" value="ECO:0007669"/>
    <property type="project" value="InterPro"/>
</dbReference>
<proteinExistence type="predicted"/>
<organism evidence="2">
    <name type="scientific">freshwater metagenome</name>
    <dbReference type="NCBI Taxonomy" id="449393"/>
    <lineage>
        <taxon>unclassified sequences</taxon>
        <taxon>metagenomes</taxon>
        <taxon>ecological metagenomes</taxon>
    </lineage>
</organism>
<dbReference type="Pfam" id="PF02325">
    <property type="entry name" value="CCB3_YggT"/>
    <property type="match status" value="1"/>
</dbReference>
<dbReference type="EMBL" id="CAFBLS010000156">
    <property type="protein sequence ID" value="CAB4880401.1"/>
    <property type="molecule type" value="Genomic_DNA"/>
</dbReference>
<feature type="transmembrane region" description="Helical" evidence="1">
    <location>
        <begin position="73"/>
        <end position="92"/>
    </location>
</feature>
<feature type="transmembrane region" description="Helical" evidence="1">
    <location>
        <begin position="34"/>
        <end position="52"/>
    </location>
</feature>